<accession>A0AAV9BZ93</accession>
<keyword evidence="12" id="KW-1185">Reference proteome</keyword>
<dbReference type="SUPFAM" id="SSF47769">
    <property type="entry name" value="SAM/Pointed domain"/>
    <property type="match status" value="1"/>
</dbReference>
<protein>
    <submittedName>
        <fullName evidence="11">Equilibrative nucleotide transporter 1</fullName>
    </submittedName>
</protein>
<dbReference type="InterPro" id="IPR013761">
    <property type="entry name" value="SAM/pointed_sf"/>
</dbReference>
<dbReference type="PANTHER" id="PTHR10332">
    <property type="entry name" value="EQUILIBRATIVE NUCLEOSIDE TRANSPORTER"/>
    <property type="match status" value="1"/>
</dbReference>
<evidence type="ECO:0000256" key="9">
    <source>
        <dbReference type="SAM" id="SignalP"/>
    </source>
</evidence>
<feature type="transmembrane region" description="Helical" evidence="8">
    <location>
        <begin position="52"/>
        <end position="71"/>
    </location>
</feature>
<evidence type="ECO:0000256" key="3">
    <source>
        <dbReference type="ARBA" id="ARBA00022448"/>
    </source>
</evidence>
<organism evidence="11 12">
    <name type="scientific">Acorus calamus</name>
    <name type="common">Sweet flag</name>
    <dbReference type="NCBI Taxonomy" id="4465"/>
    <lineage>
        <taxon>Eukaryota</taxon>
        <taxon>Viridiplantae</taxon>
        <taxon>Streptophyta</taxon>
        <taxon>Embryophyta</taxon>
        <taxon>Tracheophyta</taxon>
        <taxon>Spermatophyta</taxon>
        <taxon>Magnoliopsida</taxon>
        <taxon>Liliopsida</taxon>
        <taxon>Acoraceae</taxon>
        <taxon>Acorus</taxon>
    </lineage>
</organism>
<dbReference type="Pfam" id="PF00536">
    <property type="entry name" value="SAM_1"/>
    <property type="match status" value="1"/>
</dbReference>
<evidence type="ECO:0000256" key="1">
    <source>
        <dbReference type="ARBA" id="ARBA00004141"/>
    </source>
</evidence>
<feature type="transmembrane region" description="Helical" evidence="8">
    <location>
        <begin position="300"/>
        <end position="323"/>
    </location>
</feature>
<keyword evidence="4 8" id="KW-0812">Transmembrane</keyword>
<feature type="transmembrane region" description="Helical" evidence="8">
    <location>
        <begin position="173"/>
        <end position="193"/>
    </location>
</feature>
<evidence type="ECO:0000256" key="2">
    <source>
        <dbReference type="ARBA" id="ARBA00007965"/>
    </source>
</evidence>
<proteinExistence type="inferred from homology"/>
<dbReference type="InterPro" id="IPR001660">
    <property type="entry name" value="SAM"/>
</dbReference>
<feature type="transmembrane region" description="Helical" evidence="8">
    <location>
        <begin position="234"/>
        <end position="254"/>
    </location>
</feature>
<dbReference type="PANTHER" id="PTHR10332:SF10">
    <property type="entry name" value="EQUILIBRATIVE NUCLEOSIDE TRANSPORTER 4"/>
    <property type="match status" value="1"/>
</dbReference>
<comment type="caution">
    <text evidence="11">The sequence shown here is derived from an EMBL/GenBank/DDBJ whole genome shotgun (WGS) entry which is preliminary data.</text>
</comment>
<dbReference type="GO" id="GO:0005337">
    <property type="term" value="F:nucleoside transmembrane transporter activity"/>
    <property type="evidence" value="ECO:0007669"/>
    <property type="project" value="InterPro"/>
</dbReference>
<dbReference type="InterPro" id="IPR002259">
    <property type="entry name" value="Eqnu_transpt"/>
</dbReference>
<dbReference type="Pfam" id="PF01733">
    <property type="entry name" value="Nucleoside_tran"/>
    <property type="match status" value="1"/>
</dbReference>
<reference evidence="11" key="2">
    <citation type="submission" date="2023-06" db="EMBL/GenBank/DDBJ databases">
        <authorList>
            <person name="Ma L."/>
            <person name="Liu K.-W."/>
            <person name="Li Z."/>
            <person name="Hsiao Y.-Y."/>
            <person name="Qi Y."/>
            <person name="Fu T."/>
            <person name="Tang G."/>
            <person name="Zhang D."/>
            <person name="Sun W.-H."/>
            <person name="Liu D.-K."/>
            <person name="Li Y."/>
            <person name="Chen G.-Z."/>
            <person name="Liu X.-D."/>
            <person name="Liao X.-Y."/>
            <person name="Jiang Y.-T."/>
            <person name="Yu X."/>
            <person name="Hao Y."/>
            <person name="Huang J."/>
            <person name="Zhao X.-W."/>
            <person name="Ke S."/>
            <person name="Chen Y.-Y."/>
            <person name="Wu W.-L."/>
            <person name="Hsu J.-L."/>
            <person name="Lin Y.-F."/>
            <person name="Huang M.-D."/>
            <person name="Li C.-Y."/>
            <person name="Huang L."/>
            <person name="Wang Z.-W."/>
            <person name="Zhao X."/>
            <person name="Zhong W.-Y."/>
            <person name="Peng D.-H."/>
            <person name="Ahmad S."/>
            <person name="Lan S."/>
            <person name="Zhang J.-S."/>
            <person name="Tsai W.-C."/>
            <person name="Van De Peer Y."/>
            <person name="Liu Z.-J."/>
        </authorList>
    </citation>
    <scope>NUCLEOTIDE SEQUENCE</scope>
    <source>
        <strain evidence="11">CP</strain>
        <tissue evidence="11">Leaves</tissue>
    </source>
</reference>
<reference evidence="11" key="1">
    <citation type="journal article" date="2023" name="Nat. Commun.">
        <title>Diploid and tetraploid genomes of Acorus and the evolution of monocots.</title>
        <authorList>
            <person name="Ma L."/>
            <person name="Liu K.W."/>
            <person name="Li Z."/>
            <person name="Hsiao Y.Y."/>
            <person name="Qi Y."/>
            <person name="Fu T."/>
            <person name="Tang G.D."/>
            <person name="Zhang D."/>
            <person name="Sun W.H."/>
            <person name="Liu D.K."/>
            <person name="Li Y."/>
            <person name="Chen G.Z."/>
            <person name="Liu X.D."/>
            <person name="Liao X.Y."/>
            <person name="Jiang Y.T."/>
            <person name="Yu X."/>
            <person name="Hao Y."/>
            <person name="Huang J."/>
            <person name="Zhao X.W."/>
            <person name="Ke S."/>
            <person name="Chen Y.Y."/>
            <person name="Wu W.L."/>
            <person name="Hsu J.L."/>
            <person name="Lin Y.F."/>
            <person name="Huang M.D."/>
            <person name="Li C.Y."/>
            <person name="Huang L."/>
            <person name="Wang Z.W."/>
            <person name="Zhao X."/>
            <person name="Zhong W.Y."/>
            <person name="Peng D.H."/>
            <person name="Ahmad S."/>
            <person name="Lan S."/>
            <person name="Zhang J.S."/>
            <person name="Tsai W.C."/>
            <person name="Van de Peer Y."/>
            <person name="Liu Z.J."/>
        </authorList>
    </citation>
    <scope>NUCLEOTIDE SEQUENCE</scope>
    <source>
        <strain evidence="11">CP</strain>
    </source>
</reference>
<evidence type="ECO:0000256" key="8">
    <source>
        <dbReference type="SAM" id="Phobius"/>
    </source>
</evidence>
<feature type="domain" description="SAM" evidence="10">
    <location>
        <begin position="354"/>
        <end position="404"/>
    </location>
</feature>
<feature type="region of interest" description="Disordered" evidence="7">
    <location>
        <begin position="526"/>
        <end position="572"/>
    </location>
</feature>
<comment type="similarity">
    <text evidence="2">Belongs to the SLC29A/ENT transporter (TC 2.A.57) family.</text>
</comment>
<dbReference type="AlphaFoldDB" id="A0AAV9BZ93"/>
<feature type="transmembrane region" description="Helical" evidence="8">
    <location>
        <begin position="205"/>
        <end position="228"/>
    </location>
</feature>
<name>A0AAV9BZ93_ACOCL</name>
<evidence type="ECO:0000259" key="10">
    <source>
        <dbReference type="Pfam" id="PF00536"/>
    </source>
</evidence>
<sequence length="767" mass="84787">MLTCLLFLGLIILWAHKSATSSRVNAGIALFLLSLLVVRVMDFAYIKGRVGIYEGFYVTVSAVVLSGIGDALVQGGIVRAAGVLVSVMRIITKSIYPQDAHGLRRSANLYFTVSIIIMVICLVCYNIADRLPVIRYYKDLKAQALSEEENEKGSLSGAYWRSTLWDIFGRIKWLGFGIILIYIVTLSIFPGYITEDVHSVVLKDWYPIILITAYNVFDLIGKVLPSVYLLENAGVAVAACIARLLFYPLFLGCLHGPRFFRTEIPVTVLTCLLGLTNGYFTTVLMIMAPKTVPIQHSETAGIVAVLFLIIGLAIGSVVAWFWYDGGIWFRSVVFTGQKFSQPPTEDVFYAHTRDMLSGLGLQNYEKNFKKGLLTDRTLPLLTDSALRDVKIPPGPRLLILDHIQSSTVYSRNVLHWDDRDCIGSAFNAKGAMQCPNCRNVEKGRWLYANGYCSFPEFNVDDLVNEELYDLGYPEMGRRTKAKCLDDDLLGGEAFGDHPGASISAHVCPYLALHGYSHIMHHAPSNAMESVPDSGPYRRHPSGAGGPSSNDVLSSHGFPASESPRHHNWPAHAPSFPVSGSLLNNVDQSGPQLISRLSRNYTSSHQRVVVRPPVVGDIRGQTRLHGSRMYSQSASTSSTSLHGAHFAQVRRMRPGGLAFISSTATTSLLSEPGGGFYRFSLNRAAHIDGDQLYGWGGQEGLGVPLPWIPIEEESQWWAPPIHPNQNHQLGSRVSMGRNYFPQRVVGERISHGSGYPRGRFFPRMSPFM</sequence>
<dbReference type="Gene3D" id="1.10.150.50">
    <property type="entry name" value="Transcription Factor, Ets-1"/>
    <property type="match status" value="1"/>
</dbReference>
<feature type="transmembrane region" description="Helical" evidence="8">
    <location>
        <begin position="108"/>
        <end position="128"/>
    </location>
</feature>
<dbReference type="Proteomes" id="UP001180020">
    <property type="component" value="Unassembled WGS sequence"/>
</dbReference>
<evidence type="ECO:0000313" key="11">
    <source>
        <dbReference type="EMBL" id="KAK1281491.1"/>
    </source>
</evidence>
<feature type="transmembrane region" description="Helical" evidence="8">
    <location>
        <begin position="266"/>
        <end position="288"/>
    </location>
</feature>
<dbReference type="EMBL" id="JAUJYO010000022">
    <property type="protein sequence ID" value="KAK1281491.1"/>
    <property type="molecule type" value="Genomic_DNA"/>
</dbReference>
<comment type="subcellular location">
    <subcellularLocation>
        <location evidence="1">Membrane</location>
        <topology evidence="1">Multi-pass membrane protein</topology>
    </subcellularLocation>
</comment>
<gene>
    <name evidence="11" type="primary">ENT1</name>
    <name evidence="11" type="ORF">QJS10_CPB22g00387</name>
</gene>
<feature type="transmembrane region" description="Helical" evidence="8">
    <location>
        <begin position="27"/>
        <end position="45"/>
    </location>
</feature>
<dbReference type="GO" id="GO:0005886">
    <property type="term" value="C:plasma membrane"/>
    <property type="evidence" value="ECO:0007669"/>
    <property type="project" value="TreeGrafter"/>
</dbReference>
<dbReference type="CDD" id="cd09487">
    <property type="entry name" value="SAM_superfamily"/>
    <property type="match status" value="1"/>
</dbReference>
<evidence type="ECO:0000256" key="6">
    <source>
        <dbReference type="ARBA" id="ARBA00023136"/>
    </source>
</evidence>
<feature type="chain" id="PRO_5043395615" evidence="9">
    <location>
        <begin position="22"/>
        <end position="767"/>
    </location>
</feature>
<evidence type="ECO:0000256" key="4">
    <source>
        <dbReference type="ARBA" id="ARBA00022692"/>
    </source>
</evidence>
<keyword evidence="5 8" id="KW-1133">Transmembrane helix</keyword>
<feature type="signal peptide" evidence="9">
    <location>
        <begin position="1"/>
        <end position="21"/>
    </location>
</feature>
<keyword evidence="3" id="KW-0813">Transport</keyword>
<evidence type="ECO:0000256" key="7">
    <source>
        <dbReference type="SAM" id="MobiDB-lite"/>
    </source>
</evidence>
<evidence type="ECO:0000313" key="12">
    <source>
        <dbReference type="Proteomes" id="UP001180020"/>
    </source>
</evidence>
<evidence type="ECO:0000256" key="5">
    <source>
        <dbReference type="ARBA" id="ARBA00022989"/>
    </source>
</evidence>
<keyword evidence="9" id="KW-0732">Signal</keyword>
<keyword evidence="6 8" id="KW-0472">Membrane</keyword>